<keyword evidence="10" id="KW-0965">Cell junction</keyword>
<comment type="similarity">
    <text evidence="3">Belongs to the MAGUK family.</text>
</comment>
<dbReference type="CDD" id="cd06731">
    <property type="entry name" value="PDZ1_MAGI-1_3-like"/>
    <property type="match status" value="1"/>
</dbReference>
<dbReference type="PROSITE" id="PS01159">
    <property type="entry name" value="WW_DOMAIN_1"/>
    <property type="match status" value="2"/>
</dbReference>
<feature type="compositionally biased region" description="Polar residues" evidence="15">
    <location>
        <begin position="1162"/>
        <end position="1201"/>
    </location>
</feature>
<dbReference type="Pfam" id="PF00595">
    <property type="entry name" value="PDZ"/>
    <property type="match status" value="4"/>
</dbReference>
<feature type="compositionally biased region" description="Basic and acidic residues" evidence="15">
    <location>
        <begin position="1276"/>
        <end position="1301"/>
    </location>
</feature>
<sequence length="1667" mass="183850">MVARLCDCASSRSWRDESVPMTLCSIVPLTTAVFSLSLADSTTMKLLARNYYGTPKPPAEPNLVQPDLVDQVLFDEDYGGEVPRKRTTSVSKMDRKDSMVPEEEDDDERPPLVNGLPEHKEGADWRKAVPSYNQSSSTMDFRTWSSLPRDDSLEPLPLNWEMAYTETGMVYFIDHNTKTTTWLDPRLAKKAKPPEKCEDGELPYGWEEIDDPQYGTYYVDHINQKTQFENPVLEAKKKLSQETAAIQQAAAAPSQGKGGASGFTADPSQLKGEMYHTALKKSSQGFGFTIIGGDRTDEFLQVKNVLSDGPAAQDNKMASGDVIVEINGMSVLGKTHPEVVQMFQSIPINQYVDMVLCRGYALPPDVDLNSDDPLPPPPPPPASQPQQALHGGEVVTAVPLINGQPLLVKGDVLHGSSQELHYVTTDASGRPVVAALPNGRQGDRAEVATMMLQPELVSVPLIKGPGGFGFAIADCPLGQKVKMILDAQWCHGLQKGDVIKEINRQNVQTLSHAQVVDILKDLPVGSEVNVLVLRGEQELHKCGDVLDTRGEREEGRHPSNVSYISSHPRDSLCEAMKLGLALIISRAQAISRQEMTASTETLDVTADSTPQALPYHSNTSTLRSADSPKRDATEMYLKSKALLESRQPHTKDIDVFLKRDIETGFGFRVLGGEGPQQPNVFPQVYIGAIVPSGAAEKDGRLRAGDELIGIDGVMVKGRSHKQVLDLMTNAARNGQVMLTVRRKVIYRDATDEEIQEMTPVLVNGSPKLPRLPMPSALDHESFDITLHRKETEGFGFVILTSKSKPPYGVIPHKIGRIIEGSPTDRCGLLHVGDRISAVNGRSIIELSHNDIVQLIKDAGNVVTLTVVPEDEYKGPPSGASSAKQSPALQHRAMGQRSALQDERYNLDVEEKREGVNWSDHKTLPLSEQGTLCVTGPNQGCLTVELERGPRGFGFSLRGGTEYNMGLYILRLAEDGPAQLDGRIHVGDEIVEINGEPARGISHTRAIELIQAGGNKVVLLLRPGAGLAQDGSQHDQKHISPTSYSGEVFYSNTSPLSSPYPTGASIFVSPPFSSKLKHSRSWGTTSPQGYKPRSSRGLSSVEESSEWADKEVEKLSPVSHEHMTFYKRTRPTKDSRELSSPKKTGETFPEAKEQHHTPEKTESQAQNETQSRNRTSRIQTKSLSTNPKKSTQAGQQMALTPQRTEHQGPQRGLKDSSSRDSLDHEKKNGKGMANLDIRQGRGTEDRGERTRLGREQESFKRRVAGESHFHRTPHAVRVSEKGTSKDSRQRDANGKSTEDMNTAKETINKRESLVSKDLRSRKVSVVSPRERKVRADPLSYSKEPGMDILLDTCGRRRVKSLLMMYLFVVNAAAECPKPHEWDNMVLTNEALLLNEFPDGSHVTVECGNGYIKESGTGIVNCINGNWNNPDLICKIVTCAKPGEIDNGRNNWVSEDEPKYGEIIQYVCNDGYSLVGTDTIACNEIGQYDFPPPECKKMSTSTEPSTTPTVHRDKTITTSATQTDSTPAQEASEWVRLICAKEHAEIRRVEEDKEIWIVDEVRVIRKLQAARECGVNSNSVITSGVSESCCVLAGLRTIHLLRSIQFRALPSHAIPTDTTLCLRLRFNIKFTAQLKFQSLDNYAVMPAQHVSPSRRKVPLDLMWFVGPSR</sequence>
<dbReference type="FunFam" id="2.30.42.10:FF:000006">
    <property type="entry name" value="Membrane associated guanylate kinase, WW and PDZ domain containing 1"/>
    <property type="match status" value="1"/>
</dbReference>
<evidence type="ECO:0000256" key="3">
    <source>
        <dbReference type="ARBA" id="ARBA00007014"/>
    </source>
</evidence>
<evidence type="ECO:0000256" key="13">
    <source>
        <dbReference type="ARBA" id="ARBA00033438"/>
    </source>
</evidence>
<dbReference type="SUPFAM" id="SSF50156">
    <property type="entry name" value="PDZ domain-like"/>
    <property type="match status" value="5"/>
</dbReference>
<dbReference type="FunFam" id="2.30.42.10:FF:000012">
    <property type="entry name" value="Membrane associated guanylate kinase, WW and PDZ domain containing 1"/>
    <property type="match status" value="1"/>
</dbReference>
<feature type="domain" description="WW" evidence="16">
    <location>
        <begin position="200"/>
        <end position="233"/>
    </location>
</feature>
<dbReference type="PROSITE" id="PS50923">
    <property type="entry name" value="SUSHI"/>
    <property type="match status" value="2"/>
</dbReference>
<feature type="domain" description="Sushi" evidence="18">
    <location>
        <begin position="1435"/>
        <end position="1495"/>
    </location>
</feature>
<feature type="compositionally biased region" description="Pro residues" evidence="15">
    <location>
        <begin position="373"/>
        <end position="383"/>
    </location>
</feature>
<dbReference type="InterPro" id="IPR001478">
    <property type="entry name" value="PDZ"/>
</dbReference>
<feature type="compositionally biased region" description="Low complexity" evidence="15">
    <location>
        <begin position="1514"/>
        <end position="1525"/>
    </location>
</feature>
<feature type="region of interest" description="Disordered" evidence="15">
    <location>
        <begin position="366"/>
        <end position="389"/>
    </location>
</feature>
<dbReference type="GO" id="GO:0007165">
    <property type="term" value="P:signal transduction"/>
    <property type="evidence" value="ECO:0007669"/>
    <property type="project" value="TreeGrafter"/>
</dbReference>
<feature type="compositionally biased region" description="Basic and acidic residues" evidence="15">
    <location>
        <begin position="1130"/>
        <end position="1161"/>
    </location>
</feature>
<evidence type="ECO:0000256" key="10">
    <source>
        <dbReference type="ARBA" id="ARBA00022949"/>
    </source>
</evidence>
<dbReference type="Gene3D" id="2.10.70.10">
    <property type="entry name" value="Complement Module, domain 1"/>
    <property type="match status" value="2"/>
</dbReference>
<evidence type="ECO:0000256" key="9">
    <source>
        <dbReference type="ARBA" id="ARBA00022840"/>
    </source>
</evidence>
<evidence type="ECO:0000256" key="11">
    <source>
        <dbReference type="ARBA" id="ARBA00023136"/>
    </source>
</evidence>
<dbReference type="GO" id="GO:0005737">
    <property type="term" value="C:cytoplasm"/>
    <property type="evidence" value="ECO:0007669"/>
    <property type="project" value="TreeGrafter"/>
</dbReference>
<feature type="region of interest" description="Disordered" evidence="15">
    <location>
        <begin position="609"/>
        <end position="630"/>
    </location>
</feature>
<dbReference type="PROSITE" id="PS50020">
    <property type="entry name" value="WW_DOMAIN_2"/>
    <property type="match status" value="2"/>
</dbReference>
<evidence type="ECO:0000256" key="8">
    <source>
        <dbReference type="ARBA" id="ARBA00022741"/>
    </source>
</evidence>
<feature type="domain" description="PDZ" evidence="17">
    <location>
        <begin position="458"/>
        <end position="521"/>
    </location>
</feature>
<dbReference type="GO" id="GO:0005524">
    <property type="term" value="F:ATP binding"/>
    <property type="evidence" value="ECO:0007669"/>
    <property type="project" value="UniProtKB-KW"/>
</dbReference>
<comment type="caution">
    <text evidence="14">Lacks conserved residue(s) required for the propagation of feature annotation.</text>
</comment>
<dbReference type="GO" id="GO:0005923">
    <property type="term" value="C:bicellular tight junction"/>
    <property type="evidence" value="ECO:0007669"/>
    <property type="project" value="UniProtKB-SubCell"/>
</dbReference>
<feature type="region of interest" description="Disordered" evidence="15">
    <location>
        <begin position="1072"/>
        <end position="1301"/>
    </location>
</feature>
<evidence type="ECO:0000256" key="15">
    <source>
        <dbReference type="SAM" id="MobiDB-lite"/>
    </source>
</evidence>
<feature type="region of interest" description="Disordered" evidence="15">
    <location>
        <begin position="80"/>
        <end position="118"/>
    </location>
</feature>
<dbReference type="InterPro" id="IPR001202">
    <property type="entry name" value="WW_dom"/>
</dbReference>
<dbReference type="CDD" id="cd00033">
    <property type="entry name" value="CCP"/>
    <property type="match status" value="2"/>
</dbReference>
<evidence type="ECO:0000256" key="1">
    <source>
        <dbReference type="ARBA" id="ARBA00004202"/>
    </source>
</evidence>
<feature type="domain" description="PDZ" evidence="17">
    <location>
        <begin position="783"/>
        <end position="870"/>
    </location>
</feature>
<feature type="compositionally biased region" description="Basic and acidic residues" evidence="15">
    <location>
        <begin position="1106"/>
        <end position="1123"/>
    </location>
</feature>
<dbReference type="CDD" id="cd00201">
    <property type="entry name" value="WW"/>
    <property type="match status" value="2"/>
</dbReference>
<gene>
    <name evidence="19" type="ORF">D9C73_005794</name>
</gene>
<dbReference type="InterPro" id="IPR000436">
    <property type="entry name" value="Sushi_SCR_CCP_dom"/>
</dbReference>
<feature type="domain" description="PDZ" evidence="17">
    <location>
        <begin position="942"/>
        <end position="1024"/>
    </location>
</feature>
<dbReference type="CDD" id="cd06732">
    <property type="entry name" value="PDZ2_MAGI-1_3-like"/>
    <property type="match status" value="1"/>
</dbReference>
<keyword evidence="19" id="KW-0418">Kinase</keyword>
<feature type="disulfide bond" evidence="14">
    <location>
        <begin position="1437"/>
        <end position="1480"/>
    </location>
</feature>
<comment type="subcellular location">
    <subcellularLocation>
        <location evidence="2">Cell junction</location>
        <location evidence="2">Tight junction</location>
    </subcellularLocation>
    <subcellularLocation>
        <location evidence="1">Cell membrane</location>
        <topology evidence="1">Peripheral membrane protein</topology>
    </subcellularLocation>
</comment>
<dbReference type="SMART" id="SM00228">
    <property type="entry name" value="PDZ"/>
    <property type="match status" value="5"/>
</dbReference>
<evidence type="ECO:0000256" key="7">
    <source>
        <dbReference type="ARBA" id="ARBA00022737"/>
    </source>
</evidence>
<feature type="domain" description="Sushi" evidence="18">
    <location>
        <begin position="1372"/>
        <end position="1434"/>
    </location>
</feature>
<keyword evidence="12 14" id="KW-1015">Disulfide bond</keyword>
<dbReference type="SUPFAM" id="SSF51045">
    <property type="entry name" value="WW domain"/>
    <property type="match status" value="2"/>
</dbReference>
<dbReference type="InterPro" id="IPR036034">
    <property type="entry name" value="PDZ_sf"/>
</dbReference>
<feature type="compositionally biased region" description="Polar residues" evidence="15">
    <location>
        <begin position="609"/>
        <end position="624"/>
    </location>
</feature>
<dbReference type="SMART" id="SM00456">
    <property type="entry name" value="WW"/>
    <property type="match status" value="2"/>
</dbReference>
<keyword evidence="19" id="KW-0808">Transferase</keyword>
<feature type="region of interest" description="Disordered" evidence="15">
    <location>
        <begin position="872"/>
        <end position="896"/>
    </location>
</feature>
<keyword evidence="8" id="KW-0547">Nucleotide-binding</keyword>
<dbReference type="CDD" id="cd06733">
    <property type="entry name" value="PDZ3_MAGI-1_3-like"/>
    <property type="match status" value="1"/>
</dbReference>
<evidence type="ECO:0000256" key="4">
    <source>
        <dbReference type="ARBA" id="ARBA00016171"/>
    </source>
</evidence>
<feature type="compositionally biased region" description="Low complexity" evidence="15">
    <location>
        <begin position="1497"/>
        <end position="1507"/>
    </location>
</feature>
<keyword evidence="9" id="KW-0067">ATP-binding</keyword>
<evidence type="ECO:0000313" key="20">
    <source>
        <dbReference type="Proteomes" id="UP000298787"/>
    </source>
</evidence>
<dbReference type="CDD" id="cd06735">
    <property type="entry name" value="PDZ5_MAGI-1_3-like"/>
    <property type="match status" value="1"/>
</dbReference>
<feature type="domain" description="WW" evidence="16">
    <location>
        <begin position="154"/>
        <end position="187"/>
    </location>
</feature>
<name>A0A4U5UA16_COLLU</name>
<evidence type="ECO:0000259" key="17">
    <source>
        <dbReference type="PROSITE" id="PS50106"/>
    </source>
</evidence>
<protein>
    <recommendedName>
        <fullName evidence="4">Membrane-associated guanylate kinase, WW and PDZ domain-containing protein 3</fullName>
    </recommendedName>
    <alternativeName>
        <fullName evidence="13">Membrane-associated guanylate kinase inverted 3</fullName>
    </alternativeName>
</protein>
<dbReference type="FunFam" id="2.20.70.10:FF:000002">
    <property type="entry name" value="Membrane-associated guanylate kinase, WW and PDZ domain-containing protein 3 isoform 1"/>
    <property type="match status" value="1"/>
</dbReference>
<feature type="compositionally biased region" description="Basic and acidic residues" evidence="15">
    <location>
        <begin position="1237"/>
        <end position="1268"/>
    </location>
</feature>
<reference evidence="19 20" key="1">
    <citation type="submission" date="2019-01" db="EMBL/GenBank/DDBJ databases">
        <title>Genome Assembly of Collichthys lucidus.</title>
        <authorList>
            <person name="Cai M."/>
            <person name="Xiao S."/>
        </authorList>
    </citation>
    <scope>NUCLEOTIDE SEQUENCE [LARGE SCALE GENOMIC DNA]</scope>
    <source>
        <strain evidence="19">JT15FE1705JMU</strain>
        <tissue evidence="19">Muscle</tissue>
    </source>
</reference>
<keyword evidence="11" id="KW-0472">Membrane</keyword>
<evidence type="ECO:0000256" key="6">
    <source>
        <dbReference type="ARBA" id="ARBA00022475"/>
    </source>
</evidence>
<dbReference type="FunFam" id="2.30.42.10:FF:000005">
    <property type="entry name" value="Membrane associated guanylate kinase, WW and PDZ domain containing 1"/>
    <property type="match status" value="1"/>
</dbReference>
<dbReference type="InterPro" id="IPR036020">
    <property type="entry name" value="WW_dom_sf"/>
</dbReference>
<evidence type="ECO:0000259" key="16">
    <source>
        <dbReference type="PROSITE" id="PS50020"/>
    </source>
</evidence>
<keyword evidence="7" id="KW-0677">Repeat</keyword>
<keyword evidence="14" id="KW-0768">Sushi</keyword>
<dbReference type="STRING" id="240159.A0A4U5UA16"/>
<dbReference type="CDD" id="cd06734">
    <property type="entry name" value="PDZ4_MAGI-1_3-like"/>
    <property type="match status" value="1"/>
</dbReference>
<accession>A0A4U5UA16</accession>
<feature type="compositionally biased region" description="Basic and acidic residues" evidence="15">
    <location>
        <begin position="1202"/>
        <end position="1227"/>
    </location>
</feature>
<keyword evidence="6" id="KW-1003">Cell membrane</keyword>
<feature type="disulfide bond" evidence="14">
    <location>
        <begin position="1405"/>
        <end position="1432"/>
    </location>
</feature>
<dbReference type="PROSITE" id="PS50106">
    <property type="entry name" value="PDZ"/>
    <property type="match status" value="5"/>
</dbReference>
<dbReference type="Pfam" id="PF00397">
    <property type="entry name" value="WW"/>
    <property type="match status" value="2"/>
</dbReference>
<dbReference type="InterPro" id="IPR035976">
    <property type="entry name" value="Sushi/SCR/CCP_sf"/>
</dbReference>
<dbReference type="SUPFAM" id="SSF57535">
    <property type="entry name" value="Complement control module/SCR domain"/>
    <property type="match status" value="2"/>
</dbReference>
<keyword evidence="20" id="KW-1185">Reference proteome</keyword>
<dbReference type="FunFam" id="2.30.42.10:FF:000131">
    <property type="entry name" value="membrane-associated guanylate kinase, WW and PDZ domain-containing protein 3 isoform X1"/>
    <property type="match status" value="1"/>
</dbReference>
<organism evidence="19 20">
    <name type="scientific">Collichthys lucidus</name>
    <name type="common">Big head croaker</name>
    <name type="synonym">Sciaena lucida</name>
    <dbReference type="NCBI Taxonomy" id="240159"/>
    <lineage>
        <taxon>Eukaryota</taxon>
        <taxon>Metazoa</taxon>
        <taxon>Chordata</taxon>
        <taxon>Craniata</taxon>
        <taxon>Vertebrata</taxon>
        <taxon>Euteleostomi</taxon>
        <taxon>Actinopterygii</taxon>
        <taxon>Neopterygii</taxon>
        <taxon>Teleostei</taxon>
        <taxon>Neoteleostei</taxon>
        <taxon>Acanthomorphata</taxon>
        <taxon>Eupercaria</taxon>
        <taxon>Sciaenidae</taxon>
        <taxon>Collichthys</taxon>
    </lineage>
</organism>
<dbReference type="GO" id="GO:0016301">
    <property type="term" value="F:kinase activity"/>
    <property type="evidence" value="ECO:0007669"/>
    <property type="project" value="UniProtKB-KW"/>
</dbReference>
<evidence type="ECO:0000256" key="2">
    <source>
        <dbReference type="ARBA" id="ARBA00004435"/>
    </source>
</evidence>
<evidence type="ECO:0000256" key="14">
    <source>
        <dbReference type="PROSITE-ProRule" id="PRU00302"/>
    </source>
</evidence>
<evidence type="ECO:0000259" key="18">
    <source>
        <dbReference type="PROSITE" id="PS50923"/>
    </source>
</evidence>
<dbReference type="Gene3D" id="2.30.42.10">
    <property type="match status" value="5"/>
</dbReference>
<feature type="compositionally biased region" description="Polar residues" evidence="15">
    <location>
        <begin position="878"/>
        <end position="887"/>
    </location>
</feature>
<evidence type="ECO:0000256" key="5">
    <source>
        <dbReference type="ARBA" id="ARBA00022427"/>
    </source>
</evidence>
<dbReference type="PANTHER" id="PTHR10316:SF65">
    <property type="entry name" value="MEMBRANE-ASSOCIATED GUANYLATE KINASE, WW AND PDZ DOMAIN-CONTAINING PROTEIN 3 ISOFORM X1"/>
    <property type="match status" value="1"/>
</dbReference>
<dbReference type="Proteomes" id="UP000298787">
    <property type="component" value="Chromosome 5"/>
</dbReference>
<dbReference type="Gene3D" id="2.20.70.10">
    <property type="match status" value="2"/>
</dbReference>
<dbReference type="PANTHER" id="PTHR10316">
    <property type="entry name" value="MEMBRANE ASSOCIATED GUANYLATE KINASE-RELATED"/>
    <property type="match status" value="1"/>
</dbReference>
<dbReference type="GO" id="GO:0005886">
    <property type="term" value="C:plasma membrane"/>
    <property type="evidence" value="ECO:0007669"/>
    <property type="project" value="UniProtKB-SubCell"/>
</dbReference>
<dbReference type="FunFam" id="2.20.70.10:FF:000001">
    <property type="entry name" value="Membrane-associated guanylate kinase, WW and PDZ domain-containing protein 1"/>
    <property type="match status" value="1"/>
</dbReference>
<feature type="domain" description="PDZ" evidence="17">
    <location>
        <begin position="276"/>
        <end position="345"/>
    </location>
</feature>
<dbReference type="Pfam" id="PF00084">
    <property type="entry name" value="Sushi"/>
    <property type="match status" value="2"/>
</dbReference>
<dbReference type="SMART" id="SM00032">
    <property type="entry name" value="CCP"/>
    <property type="match status" value="2"/>
</dbReference>
<dbReference type="EMBL" id="CM014082">
    <property type="protein sequence ID" value="TKS70758.1"/>
    <property type="molecule type" value="Genomic_DNA"/>
</dbReference>
<keyword evidence="5" id="KW-0796">Tight junction</keyword>
<feature type="disulfide bond" evidence="14">
    <location>
        <begin position="1466"/>
        <end position="1493"/>
    </location>
</feature>
<feature type="region of interest" description="Disordered" evidence="15">
    <location>
        <begin position="1494"/>
        <end position="1525"/>
    </location>
</feature>
<feature type="domain" description="PDZ" evidence="17">
    <location>
        <begin position="654"/>
        <end position="742"/>
    </location>
</feature>
<proteinExistence type="inferred from homology"/>
<evidence type="ECO:0000256" key="12">
    <source>
        <dbReference type="ARBA" id="ARBA00023157"/>
    </source>
</evidence>
<evidence type="ECO:0000313" key="19">
    <source>
        <dbReference type="EMBL" id="TKS70758.1"/>
    </source>
</evidence>